<name>A0ABR3VES8_HUMIN</name>
<accession>A0ABR3VES8</accession>
<reference evidence="2 3" key="1">
    <citation type="journal article" date="2024" name="Commun. Biol.">
        <title>Comparative genomic analysis of thermophilic fungi reveals convergent evolutionary adaptations and gene losses.</title>
        <authorList>
            <person name="Steindorff A.S."/>
            <person name="Aguilar-Pontes M.V."/>
            <person name="Robinson A.J."/>
            <person name="Andreopoulos B."/>
            <person name="LaButti K."/>
            <person name="Kuo A."/>
            <person name="Mondo S."/>
            <person name="Riley R."/>
            <person name="Otillar R."/>
            <person name="Haridas S."/>
            <person name="Lipzen A."/>
            <person name="Grimwood J."/>
            <person name="Schmutz J."/>
            <person name="Clum A."/>
            <person name="Reid I.D."/>
            <person name="Moisan M.C."/>
            <person name="Butler G."/>
            <person name="Nguyen T.T.M."/>
            <person name="Dewar K."/>
            <person name="Conant G."/>
            <person name="Drula E."/>
            <person name="Henrissat B."/>
            <person name="Hansel C."/>
            <person name="Singer S."/>
            <person name="Hutchinson M.I."/>
            <person name="de Vries R.P."/>
            <person name="Natvig D.O."/>
            <person name="Powell A.J."/>
            <person name="Tsang A."/>
            <person name="Grigoriev I.V."/>
        </authorList>
    </citation>
    <scope>NUCLEOTIDE SEQUENCE [LARGE SCALE GENOMIC DNA]</scope>
    <source>
        <strain evidence="2 3">CBS 620.91</strain>
    </source>
</reference>
<feature type="region of interest" description="Disordered" evidence="1">
    <location>
        <begin position="80"/>
        <end position="105"/>
    </location>
</feature>
<organism evidence="2 3">
    <name type="scientific">Humicola insolens</name>
    <name type="common">Soft-rot fungus</name>
    <dbReference type="NCBI Taxonomy" id="85995"/>
    <lineage>
        <taxon>Eukaryota</taxon>
        <taxon>Fungi</taxon>
        <taxon>Dikarya</taxon>
        <taxon>Ascomycota</taxon>
        <taxon>Pezizomycotina</taxon>
        <taxon>Sordariomycetes</taxon>
        <taxon>Sordariomycetidae</taxon>
        <taxon>Sordariales</taxon>
        <taxon>Chaetomiaceae</taxon>
        <taxon>Mycothermus</taxon>
    </lineage>
</organism>
<evidence type="ECO:0000313" key="2">
    <source>
        <dbReference type="EMBL" id="KAL1840217.1"/>
    </source>
</evidence>
<dbReference type="EMBL" id="JAZGSY010000122">
    <property type="protein sequence ID" value="KAL1840217.1"/>
    <property type="molecule type" value="Genomic_DNA"/>
</dbReference>
<evidence type="ECO:0000313" key="3">
    <source>
        <dbReference type="Proteomes" id="UP001583172"/>
    </source>
</evidence>
<protein>
    <submittedName>
        <fullName evidence="2">Uncharacterized protein</fullName>
    </submittedName>
</protein>
<keyword evidence="3" id="KW-1185">Reference proteome</keyword>
<gene>
    <name evidence="2" type="ORF">VTJ49DRAFT_700</name>
</gene>
<comment type="caution">
    <text evidence="2">The sequence shown here is derived from an EMBL/GenBank/DDBJ whole genome shotgun (WGS) entry which is preliminary data.</text>
</comment>
<evidence type="ECO:0000256" key="1">
    <source>
        <dbReference type="SAM" id="MobiDB-lite"/>
    </source>
</evidence>
<dbReference type="Proteomes" id="UP001583172">
    <property type="component" value="Unassembled WGS sequence"/>
</dbReference>
<proteinExistence type="predicted"/>
<sequence>MSRVSVDTQFKLQRILWFGSAAESRARLAGSNVLHSARSTQRAKSKHWDSESSAAEESLACDSTGICLLTQILATPPSFYHAQPAQIPRPDSSKPPQTPPRPLSISHSRHFYLSTSAGERLVPPTASIVSTAAHRPSVIPSAVSPVSGRFVCAKPPSSHFPVEQLPRAAW</sequence>